<dbReference type="Proteomes" id="UP000708208">
    <property type="component" value="Unassembled WGS sequence"/>
</dbReference>
<organism evidence="2 3">
    <name type="scientific">Allacma fusca</name>
    <dbReference type="NCBI Taxonomy" id="39272"/>
    <lineage>
        <taxon>Eukaryota</taxon>
        <taxon>Metazoa</taxon>
        <taxon>Ecdysozoa</taxon>
        <taxon>Arthropoda</taxon>
        <taxon>Hexapoda</taxon>
        <taxon>Collembola</taxon>
        <taxon>Symphypleona</taxon>
        <taxon>Sminthuridae</taxon>
        <taxon>Allacma</taxon>
    </lineage>
</organism>
<name>A0A8J2PAZ3_9HEXA</name>
<dbReference type="EMBL" id="CAJVCH010356491">
    <property type="protein sequence ID" value="CAG7815922.1"/>
    <property type="molecule type" value="Genomic_DNA"/>
</dbReference>
<proteinExistence type="predicted"/>
<evidence type="ECO:0000313" key="3">
    <source>
        <dbReference type="Proteomes" id="UP000708208"/>
    </source>
</evidence>
<comment type="caution">
    <text evidence="2">The sequence shown here is derived from an EMBL/GenBank/DDBJ whole genome shotgun (WGS) entry which is preliminary data.</text>
</comment>
<feature type="compositionally biased region" description="Polar residues" evidence="1">
    <location>
        <begin position="38"/>
        <end position="52"/>
    </location>
</feature>
<evidence type="ECO:0000256" key="1">
    <source>
        <dbReference type="SAM" id="MobiDB-lite"/>
    </source>
</evidence>
<accession>A0A8J2PAZ3</accession>
<feature type="non-terminal residue" evidence="2">
    <location>
        <position position="1"/>
    </location>
</feature>
<evidence type="ECO:0000313" key="2">
    <source>
        <dbReference type="EMBL" id="CAG7815922.1"/>
    </source>
</evidence>
<sequence length="68" mass="7503">ESPTRGGRRNSVTFPGSGSETTGTEADTVIERQPNPPSTAETFTISVNNNINDDYMSRRRESIRNQDS</sequence>
<keyword evidence="3" id="KW-1185">Reference proteome</keyword>
<feature type="compositionally biased region" description="Basic and acidic residues" evidence="1">
    <location>
        <begin position="55"/>
        <end position="68"/>
    </location>
</feature>
<feature type="region of interest" description="Disordered" evidence="1">
    <location>
        <begin position="1"/>
        <end position="68"/>
    </location>
</feature>
<protein>
    <submittedName>
        <fullName evidence="2">Uncharacterized protein</fullName>
    </submittedName>
</protein>
<reference evidence="2" key="1">
    <citation type="submission" date="2021-06" db="EMBL/GenBank/DDBJ databases">
        <authorList>
            <person name="Hodson N. C."/>
            <person name="Mongue J. A."/>
            <person name="Jaron S. K."/>
        </authorList>
    </citation>
    <scope>NUCLEOTIDE SEQUENCE</scope>
</reference>
<feature type="compositionally biased region" description="Polar residues" evidence="1">
    <location>
        <begin position="10"/>
        <end position="25"/>
    </location>
</feature>
<dbReference type="AlphaFoldDB" id="A0A8J2PAZ3"/>
<gene>
    <name evidence="2" type="ORF">AFUS01_LOCUS26568</name>
</gene>